<dbReference type="Proteomes" id="UP000307440">
    <property type="component" value="Unassembled WGS sequence"/>
</dbReference>
<evidence type="ECO:0000313" key="2">
    <source>
        <dbReference type="EMBL" id="TFK22396.1"/>
    </source>
</evidence>
<feature type="compositionally biased region" description="Low complexity" evidence="1">
    <location>
        <begin position="112"/>
        <end position="123"/>
    </location>
</feature>
<evidence type="ECO:0000313" key="3">
    <source>
        <dbReference type="Proteomes" id="UP000307440"/>
    </source>
</evidence>
<organism evidence="2 3">
    <name type="scientific">Coprinopsis marcescibilis</name>
    <name type="common">Agaric fungus</name>
    <name type="synonym">Psathyrella marcescibilis</name>
    <dbReference type="NCBI Taxonomy" id="230819"/>
    <lineage>
        <taxon>Eukaryota</taxon>
        <taxon>Fungi</taxon>
        <taxon>Dikarya</taxon>
        <taxon>Basidiomycota</taxon>
        <taxon>Agaricomycotina</taxon>
        <taxon>Agaricomycetes</taxon>
        <taxon>Agaricomycetidae</taxon>
        <taxon>Agaricales</taxon>
        <taxon>Agaricineae</taxon>
        <taxon>Psathyrellaceae</taxon>
        <taxon>Coprinopsis</taxon>
    </lineage>
</organism>
<accession>A0A5C3KQ01</accession>
<dbReference type="EMBL" id="ML210241">
    <property type="protein sequence ID" value="TFK22396.1"/>
    <property type="molecule type" value="Genomic_DNA"/>
</dbReference>
<sequence>MPLDLAGREATCVEKLEVLQKLYSVAGEMDQPSGLPEGEYEACMQGVKDLLKTTSSLLLASQPAEVNLAAESPPGTLPEDNIGSTRDIIFIRLEEALDGAIEQLEALGVALPSSSSSRAVAGSESEDDEQQRRSLSVESQAGLSPKAQAVAEGFRRILDGRQDSRMGYGKIPDRLKGGSRGLQDGKNETGGGRR</sequence>
<feature type="compositionally biased region" description="Polar residues" evidence="1">
    <location>
        <begin position="133"/>
        <end position="142"/>
    </location>
</feature>
<reference evidence="2 3" key="1">
    <citation type="journal article" date="2019" name="Nat. Ecol. Evol.">
        <title>Megaphylogeny resolves global patterns of mushroom evolution.</title>
        <authorList>
            <person name="Varga T."/>
            <person name="Krizsan K."/>
            <person name="Foldi C."/>
            <person name="Dima B."/>
            <person name="Sanchez-Garcia M."/>
            <person name="Sanchez-Ramirez S."/>
            <person name="Szollosi G.J."/>
            <person name="Szarkandi J.G."/>
            <person name="Papp V."/>
            <person name="Albert L."/>
            <person name="Andreopoulos W."/>
            <person name="Angelini C."/>
            <person name="Antonin V."/>
            <person name="Barry K.W."/>
            <person name="Bougher N.L."/>
            <person name="Buchanan P."/>
            <person name="Buyck B."/>
            <person name="Bense V."/>
            <person name="Catcheside P."/>
            <person name="Chovatia M."/>
            <person name="Cooper J."/>
            <person name="Damon W."/>
            <person name="Desjardin D."/>
            <person name="Finy P."/>
            <person name="Geml J."/>
            <person name="Haridas S."/>
            <person name="Hughes K."/>
            <person name="Justo A."/>
            <person name="Karasinski D."/>
            <person name="Kautmanova I."/>
            <person name="Kiss B."/>
            <person name="Kocsube S."/>
            <person name="Kotiranta H."/>
            <person name="LaButti K.M."/>
            <person name="Lechner B.E."/>
            <person name="Liimatainen K."/>
            <person name="Lipzen A."/>
            <person name="Lukacs Z."/>
            <person name="Mihaltcheva S."/>
            <person name="Morgado L.N."/>
            <person name="Niskanen T."/>
            <person name="Noordeloos M.E."/>
            <person name="Ohm R.A."/>
            <person name="Ortiz-Santana B."/>
            <person name="Ovrebo C."/>
            <person name="Racz N."/>
            <person name="Riley R."/>
            <person name="Savchenko A."/>
            <person name="Shiryaev A."/>
            <person name="Soop K."/>
            <person name="Spirin V."/>
            <person name="Szebenyi C."/>
            <person name="Tomsovsky M."/>
            <person name="Tulloss R.E."/>
            <person name="Uehling J."/>
            <person name="Grigoriev I.V."/>
            <person name="Vagvolgyi C."/>
            <person name="Papp T."/>
            <person name="Martin F.M."/>
            <person name="Miettinen O."/>
            <person name="Hibbett D.S."/>
            <person name="Nagy L.G."/>
        </authorList>
    </citation>
    <scope>NUCLEOTIDE SEQUENCE [LARGE SCALE GENOMIC DNA]</scope>
    <source>
        <strain evidence="2 3">CBS 121175</strain>
    </source>
</reference>
<dbReference type="AlphaFoldDB" id="A0A5C3KQ01"/>
<keyword evidence="3" id="KW-1185">Reference proteome</keyword>
<proteinExistence type="predicted"/>
<dbReference type="OrthoDB" id="3068351at2759"/>
<feature type="compositionally biased region" description="Basic and acidic residues" evidence="1">
    <location>
        <begin position="153"/>
        <end position="164"/>
    </location>
</feature>
<evidence type="ECO:0000256" key="1">
    <source>
        <dbReference type="SAM" id="MobiDB-lite"/>
    </source>
</evidence>
<name>A0A5C3KQ01_COPMA</name>
<gene>
    <name evidence="2" type="ORF">FA15DRAFT_757998</name>
</gene>
<protein>
    <submittedName>
        <fullName evidence="2">Uncharacterized protein</fullName>
    </submittedName>
</protein>
<feature type="region of interest" description="Disordered" evidence="1">
    <location>
        <begin position="112"/>
        <end position="194"/>
    </location>
</feature>